<dbReference type="EMBL" id="BSEH01000022">
    <property type="protein sequence ID" value="GLJ56459.1"/>
    <property type="molecule type" value="Genomic_DNA"/>
</dbReference>
<protein>
    <submittedName>
        <fullName evidence="1">Uncharacterized protein</fullName>
    </submittedName>
</protein>
<reference evidence="1" key="1">
    <citation type="submission" date="2022-12" db="EMBL/GenBank/DDBJ databases">
        <title>Chromosome-Level Genome Assembly of Japanese Cedar (Cryptomeriajaponica D. Don).</title>
        <authorList>
            <person name="Fujino T."/>
            <person name="Yamaguchi K."/>
            <person name="Yokoyama T."/>
            <person name="Hamanaka T."/>
            <person name="Harazono Y."/>
            <person name="Kamada H."/>
            <person name="Kobayashi W."/>
            <person name="Ujino-Ihara T."/>
            <person name="Uchiyama K."/>
            <person name="Matsumoto A."/>
            <person name="Izuno A."/>
            <person name="Tsumura Y."/>
            <person name="Toyoda A."/>
            <person name="Shigenobu S."/>
            <person name="Moriguchi Y."/>
            <person name="Ueno S."/>
            <person name="Kasahara M."/>
        </authorList>
    </citation>
    <scope>NUCLEOTIDE SEQUENCE</scope>
</reference>
<dbReference type="AlphaFoldDB" id="A0AAD3NRF0"/>
<proteinExistence type="predicted"/>
<gene>
    <name evidence="1" type="ORF">SUGI_1225080</name>
</gene>
<keyword evidence="2" id="KW-1185">Reference proteome</keyword>
<evidence type="ECO:0000313" key="1">
    <source>
        <dbReference type="EMBL" id="GLJ56459.1"/>
    </source>
</evidence>
<accession>A0AAD3NRF0</accession>
<comment type="caution">
    <text evidence="1">The sequence shown here is derived from an EMBL/GenBank/DDBJ whole genome shotgun (WGS) entry which is preliminary data.</text>
</comment>
<dbReference type="Proteomes" id="UP001234787">
    <property type="component" value="Unassembled WGS sequence"/>
</dbReference>
<sequence length="98" mass="11481">MRVNGGMHERNRWVLIWSEGGSAVITSKCNGLAGPLYYGRVYRAGRPRQIKSQKQFYHLERNRSALKTFQDLRYRKKGRTRSDIAFPPPPNLRLGYRE</sequence>
<evidence type="ECO:0000313" key="2">
    <source>
        <dbReference type="Proteomes" id="UP001234787"/>
    </source>
</evidence>
<organism evidence="1 2">
    <name type="scientific">Cryptomeria japonica</name>
    <name type="common">Japanese cedar</name>
    <name type="synonym">Cupressus japonica</name>
    <dbReference type="NCBI Taxonomy" id="3369"/>
    <lineage>
        <taxon>Eukaryota</taxon>
        <taxon>Viridiplantae</taxon>
        <taxon>Streptophyta</taxon>
        <taxon>Embryophyta</taxon>
        <taxon>Tracheophyta</taxon>
        <taxon>Spermatophyta</taxon>
        <taxon>Pinopsida</taxon>
        <taxon>Pinidae</taxon>
        <taxon>Conifers II</taxon>
        <taxon>Cupressales</taxon>
        <taxon>Cupressaceae</taxon>
        <taxon>Cryptomeria</taxon>
    </lineage>
</organism>
<name>A0AAD3NRF0_CRYJA</name>